<keyword evidence="2" id="KW-1185">Reference proteome</keyword>
<name>A0ABU3KLJ4_9BURK</name>
<comment type="caution">
    <text evidence="1">The sequence shown here is derived from an EMBL/GenBank/DDBJ whole genome shotgun (WGS) entry which is preliminary data.</text>
</comment>
<gene>
    <name evidence="1" type="ORF">RAE19_05190</name>
</gene>
<evidence type="ECO:0000313" key="1">
    <source>
        <dbReference type="EMBL" id="MDT7518132.1"/>
    </source>
</evidence>
<protein>
    <submittedName>
        <fullName evidence="1">Uncharacterized protein</fullName>
    </submittedName>
</protein>
<accession>A0ABU3KLJ4</accession>
<dbReference type="EMBL" id="JAVBIK010000001">
    <property type="protein sequence ID" value="MDT7518132.1"/>
    <property type="molecule type" value="Genomic_DNA"/>
</dbReference>
<reference evidence="1 2" key="1">
    <citation type="submission" date="2023-08" db="EMBL/GenBank/DDBJ databases">
        <title>Rhodoferax potami sp. nov. and Rhodoferax mekongensis sp. nov., isolated from the Mekong River in Thailand.</title>
        <authorList>
            <person name="Kitikhun S."/>
            <person name="Charoenyingcharoen P."/>
            <person name="Siriarchawattana P."/>
            <person name="Likhitrattanapisal S."/>
            <person name="Nilsakha T."/>
            <person name="Chanpet A."/>
            <person name="Rattanawaree P."/>
            <person name="Ingsriswang S."/>
        </authorList>
    </citation>
    <scope>NUCLEOTIDE SEQUENCE [LARGE SCALE GENOMIC DNA]</scope>
    <source>
        <strain evidence="1 2">TBRC 17660</strain>
    </source>
</reference>
<organism evidence="1 2">
    <name type="scientific">Rhodoferax potami</name>
    <dbReference type="NCBI Taxonomy" id="3068338"/>
    <lineage>
        <taxon>Bacteria</taxon>
        <taxon>Pseudomonadati</taxon>
        <taxon>Pseudomonadota</taxon>
        <taxon>Betaproteobacteria</taxon>
        <taxon>Burkholderiales</taxon>
        <taxon>Comamonadaceae</taxon>
        <taxon>Rhodoferax</taxon>
    </lineage>
</organism>
<dbReference type="Proteomes" id="UP001321700">
    <property type="component" value="Unassembled WGS sequence"/>
</dbReference>
<proteinExistence type="predicted"/>
<sequence>MRMKAQQTLFGIKASEGQVEDNKFSSTTFYLPADLAANASSKTLGIVTVPYKFGDASEFSKWAHLEKSWPAAGVPVDVEFDIVAGKDAQGRDAAKVVLVGIQIRRAAGAQA</sequence>
<dbReference type="RefSeq" id="WP_313873912.1">
    <property type="nucleotide sequence ID" value="NZ_JAVBIK010000001.1"/>
</dbReference>
<evidence type="ECO:0000313" key="2">
    <source>
        <dbReference type="Proteomes" id="UP001321700"/>
    </source>
</evidence>